<proteinExistence type="predicted"/>
<accession>A0A9W8S0I0</accession>
<gene>
    <name evidence="1" type="ORF">NW762_006415</name>
</gene>
<dbReference type="AlphaFoldDB" id="A0A9W8S0I0"/>
<protein>
    <submittedName>
        <fullName evidence="1">Uncharacterized protein</fullName>
    </submittedName>
</protein>
<dbReference type="OrthoDB" id="5092369at2759"/>
<evidence type="ECO:0000313" key="2">
    <source>
        <dbReference type="Proteomes" id="UP001152049"/>
    </source>
</evidence>
<organism evidence="1 2">
    <name type="scientific">Fusarium torreyae</name>
    <dbReference type="NCBI Taxonomy" id="1237075"/>
    <lineage>
        <taxon>Eukaryota</taxon>
        <taxon>Fungi</taxon>
        <taxon>Dikarya</taxon>
        <taxon>Ascomycota</taxon>
        <taxon>Pezizomycotina</taxon>
        <taxon>Sordariomycetes</taxon>
        <taxon>Hypocreomycetidae</taxon>
        <taxon>Hypocreales</taxon>
        <taxon>Nectriaceae</taxon>
        <taxon>Fusarium</taxon>
    </lineage>
</organism>
<dbReference type="EMBL" id="JAOQAZ010000010">
    <property type="protein sequence ID" value="KAJ4263594.1"/>
    <property type="molecule type" value="Genomic_DNA"/>
</dbReference>
<sequence length="321" mass="36679">MNPPSQILLQLFGHGSPSLGCYMDYNKSIMDPKAILTPTKILEAMDPEAHIIVVMNPFINNAWFTCKSNLGRMLADNGTYTAAGAPGSIPHGLSMQIFTPQHTPQFAHRTQRVLARMLRNVCPRDSDGFFTTECLFKDLGEAWVDVTDQNVLNQEPLLAAVMQYRLHLSDFSDELVTKFKLTRPFGQTCLWWDMDRWPKKRPNILGNPNEYFDTLSEMIEKEVKTKCSGFARCSLYWQAAFRETYDPCNCSEPDTQRRIDRLHRRILNAWLQGELKIHTTMIGMLPNTWFWNNGASGSVQILQDEDSGYEAGDELVELESE</sequence>
<reference evidence="1" key="1">
    <citation type="submission" date="2022-09" db="EMBL/GenBank/DDBJ databases">
        <title>Fusarium specimens isolated from Avocado Roots.</title>
        <authorList>
            <person name="Stajich J."/>
            <person name="Roper C."/>
            <person name="Heimlech-Rivalta G."/>
        </authorList>
    </citation>
    <scope>NUCLEOTIDE SEQUENCE</scope>
    <source>
        <strain evidence="1">CF00136</strain>
    </source>
</reference>
<comment type="caution">
    <text evidence="1">The sequence shown here is derived from an EMBL/GenBank/DDBJ whole genome shotgun (WGS) entry which is preliminary data.</text>
</comment>
<keyword evidence="2" id="KW-1185">Reference proteome</keyword>
<dbReference type="Proteomes" id="UP001152049">
    <property type="component" value="Unassembled WGS sequence"/>
</dbReference>
<name>A0A9W8S0I0_9HYPO</name>
<evidence type="ECO:0000313" key="1">
    <source>
        <dbReference type="EMBL" id="KAJ4263594.1"/>
    </source>
</evidence>